<evidence type="ECO:0000313" key="2">
    <source>
        <dbReference type="Proteomes" id="UP000831701"/>
    </source>
</evidence>
<gene>
    <name evidence="1" type="ORF">L3Q82_014421</name>
</gene>
<protein>
    <submittedName>
        <fullName evidence="1">Uncharacterized protein</fullName>
    </submittedName>
</protein>
<proteinExistence type="predicted"/>
<evidence type="ECO:0000313" key="1">
    <source>
        <dbReference type="EMBL" id="KAI3360101.1"/>
    </source>
</evidence>
<reference evidence="1" key="1">
    <citation type="submission" date="2022-04" db="EMBL/GenBank/DDBJ databases">
        <title>Jade perch genome.</title>
        <authorList>
            <person name="Chao B."/>
        </authorList>
    </citation>
    <scope>NUCLEOTIDE SEQUENCE</scope>
    <source>
        <strain evidence="1">CB-2022</strain>
    </source>
</reference>
<name>A0ACB8VWW9_9TELE</name>
<keyword evidence="2" id="KW-1185">Reference proteome</keyword>
<comment type="caution">
    <text evidence="1">The sequence shown here is derived from an EMBL/GenBank/DDBJ whole genome shotgun (WGS) entry which is preliminary data.</text>
</comment>
<dbReference type="Proteomes" id="UP000831701">
    <property type="component" value="Chromosome 17"/>
</dbReference>
<organism evidence="1 2">
    <name type="scientific">Scortum barcoo</name>
    <name type="common">barcoo grunter</name>
    <dbReference type="NCBI Taxonomy" id="214431"/>
    <lineage>
        <taxon>Eukaryota</taxon>
        <taxon>Metazoa</taxon>
        <taxon>Chordata</taxon>
        <taxon>Craniata</taxon>
        <taxon>Vertebrata</taxon>
        <taxon>Euteleostomi</taxon>
        <taxon>Actinopterygii</taxon>
        <taxon>Neopterygii</taxon>
        <taxon>Teleostei</taxon>
        <taxon>Neoteleostei</taxon>
        <taxon>Acanthomorphata</taxon>
        <taxon>Eupercaria</taxon>
        <taxon>Centrarchiformes</taxon>
        <taxon>Terapontoidei</taxon>
        <taxon>Terapontidae</taxon>
        <taxon>Scortum</taxon>
    </lineage>
</organism>
<dbReference type="EMBL" id="CM041547">
    <property type="protein sequence ID" value="KAI3360101.1"/>
    <property type="molecule type" value="Genomic_DNA"/>
</dbReference>
<accession>A0ACB8VWW9</accession>
<sequence length="219" mass="23320">MASPAGEEVPRCTENILPASRIAASLTWGIKESVRRAQEQQPGRGATTWEGGLDHFSKAAHFVALPKLPSARETADLTIHVMHLHGIPQDIVSDRGPQFISEVWREFCRGLDTTVSLSSGFNPQTNGQTEHTNQDLESALRCVAAANPSSWSTNLPWIEYSHNSLTSSATGVSPFESSLGYQPPLFSSQEEELAVPSATSSPALSGCVAADPGGSGGDY</sequence>